<feature type="compositionally biased region" description="Basic residues" evidence="1">
    <location>
        <begin position="811"/>
        <end position="822"/>
    </location>
</feature>
<sequence length="844" mass="93603">MAKATVKKSVASPKSANAKPAAVRKTRPQTRQPSAAARRRAVLANAAARAAVPAQVPLVPPAVPVAGAGPVLVQTAAGALVLQAGAPVPVHVGQVPGSVPAPVQVGQAPGVAPTGVPPLAPVAGGVGVPAQVLTAQQQAAVRLAAQHQKAYKARLEKQAKERARIAKLKVYEENKKAEAEWRAREKERKENNAAIQQDIDRLSKVLTTENIPKVPPVVMKFYILKDGKEKERVTRRSGPLAERLQFMQQAQDSVLASLRARLVDPEPAPKKLEYVEPPATIQPYQPGTIQAGAIAAGQAPVVIKPKPRSRKVSAKKAVGAKAISTRIAAIIEKDRREKKEQQSRFELLQVEPFQYQIVDNANKVRYRLALKPEDEILFHYWDSNMVKQSIPLHKPLLRRYSRVCDDFITMIEGLASGEGWSYDESENDFINVMTLFPNSTTNTDELDLTLPPMWLDILHLFFIYMYHGLPHTLLKPAGIPLYHHLLTSHSILPPSAITPSTGTPDDRFLFLTRALLFAIKLGADEFASDLVHLLDEGSCNRKHGLFVLPPPHLTPAQYCPCVSLCSLPRFCQLVTLVYTTLYPDPDLTRPTDVFLDFSSPHHSRPFRFRYEAIITGVPNVRLDLLKVICFSAARYIERLTSEREFMMLRKEYWGKYFFRDIASLWYRAKLPVEERLRMIENSVGVKEGESFQARAGEGEPAVMTWQSADLFGGVALASVIHQGHVSGMHVGSFVLSALDFSVLMSRAEEHLASSSPVRRGCRFAIFTTASRHTALVSLLPHWDKCKIQGSNASINTDSQRNQVAEAEDHLKKRRRTGKKSWSRPKSTQKDKEEEEGSTNLPSQR</sequence>
<reference evidence="2 3" key="1">
    <citation type="journal article" date="2018" name="Nat. Ecol. Evol.">
        <title>Pezizomycetes genomes reveal the molecular basis of ectomycorrhizal truffle lifestyle.</title>
        <authorList>
            <person name="Murat C."/>
            <person name="Payen T."/>
            <person name="Noel B."/>
            <person name="Kuo A."/>
            <person name="Morin E."/>
            <person name="Chen J."/>
            <person name="Kohler A."/>
            <person name="Krizsan K."/>
            <person name="Balestrini R."/>
            <person name="Da Silva C."/>
            <person name="Montanini B."/>
            <person name="Hainaut M."/>
            <person name="Levati E."/>
            <person name="Barry K.W."/>
            <person name="Belfiori B."/>
            <person name="Cichocki N."/>
            <person name="Clum A."/>
            <person name="Dockter R.B."/>
            <person name="Fauchery L."/>
            <person name="Guy J."/>
            <person name="Iotti M."/>
            <person name="Le Tacon F."/>
            <person name="Lindquist E.A."/>
            <person name="Lipzen A."/>
            <person name="Malagnac F."/>
            <person name="Mello A."/>
            <person name="Molinier V."/>
            <person name="Miyauchi S."/>
            <person name="Poulain J."/>
            <person name="Riccioni C."/>
            <person name="Rubini A."/>
            <person name="Sitrit Y."/>
            <person name="Splivallo R."/>
            <person name="Traeger S."/>
            <person name="Wang M."/>
            <person name="Zifcakova L."/>
            <person name="Wipf D."/>
            <person name="Zambonelli A."/>
            <person name="Paolocci F."/>
            <person name="Nowrousian M."/>
            <person name="Ottonello S."/>
            <person name="Baldrian P."/>
            <person name="Spatafora J.W."/>
            <person name="Henrissat B."/>
            <person name="Nagy L.G."/>
            <person name="Aury J.M."/>
            <person name="Wincker P."/>
            <person name="Grigoriev I.V."/>
            <person name="Bonfante P."/>
            <person name="Martin F.M."/>
        </authorList>
    </citation>
    <scope>NUCLEOTIDE SEQUENCE [LARGE SCALE GENOMIC DNA]</scope>
    <source>
        <strain evidence="2 3">RN42</strain>
    </source>
</reference>
<feature type="compositionally biased region" description="Low complexity" evidence="1">
    <location>
        <begin position="1"/>
        <end position="21"/>
    </location>
</feature>
<feature type="compositionally biased region" description="Polar residues" evidence="1">
    <location>
        <begin position="791"/>
        <end position="802"/>
    </location>
</feature>
<gene>
    <name evidence="2" type="ORF">BJ508DRAFT_375966</name>
</gene>
<accession>A0A3N4I7K5</accession>
<feature type="region of interest" description="Disordered" evidence="1">
    <location>
        <begin position="791"/>
        <end position="844"/>
    </location>
</feature>
<name>A0A3N4I7K5_ASCIM</name>
<feature type="region of interest" description="Disordered" evidence="1">
    <location>
        <begin position="1"/>
        <end position="40"/>
    </location>
</feature>
<dbReference type="AlphaFoldDB" id="A0A3N4I7K5"/>
<protein>
    <submittedName>
        <fullName evidence="2">Uncharacterized protein</fullName>
    </submittedName>
</protein>
<dbReference type="EMBL" id="ML119674">
    <property type="protein sequence ID" value="RPA82049.1"/>
    <property type="molecule type" value="Genomic_DNA"/>
</dbReference>
<proteinExistence type="predicted"/>
<dbReference type="Proteomes" id="UP000275078">
    <property type="component" value="Unassembled WGS sequence"/>
</dbReference>
<evidence type="ECO:0000313" key="3">
    <source>
        <dbReference type="Proteomes" id="UP000275078"/>
    </source>
</evidence>
<evidence type="ECO:0000313" key="2">
    <source>
        <dbReference type="EMBL" id="RPA82049.1"/>
    </source>
</evidence>
<evidence type="ECO:0000256" key="1">
    <source>
        <dbReference type="SAM" id="MobiDB-lite"/>
    </source>
</evidence>
<organism evidence="2 3">
    <name type="scientific">Ascobolus immersus RN42</name>
    <dbReference type="NCBI Taxonomy" id="1160509"/>
    <lineage>
        <taxon>Eukaryota</taxon>
        <taxon>Fungi</taxon>
        <taxon>Dikarya</taxon>
        <taxon>Ascomycota</taxon>
        <taxon>Pezizomycotina</taxon>
        <taxon>Pezizomycetes</taxon>
        <taxon>Pezizales</taxon>
        <taxon>Ascobolaceae</taxon>
        <taxon>Ascobolus</taxon>
    </lineage>
</organism>
<keyword evidence="3" id="KW-1185">Reference proteome</keyword>